<feature type="compositionally biased region" description="Polar residues" evidence="1">
    <location>
        <begin position="388"/>
        <end position="399"/>
    </location>
</feature>
<feature type="compositionally biased region" description="Basic and acidic residues" evidence="1">
    <location>
        <begin position="492"/>
        <end position="505"/>
    </location>
</feature>
<dbReference type="VEuPathDB" id="VectorBase:ACUA010415"/>
<evidence type="ECO:0000256" key="1">
    <source>
        <dbReference type="SAM" id="MobiDB-lite"/>
    </source>
</evidence>
<feature type="compositionally biased region" description="Basic and acidic residues" evidence="1">
    <location>
        <begin position="677"/>
        <end position="694"/>
    </location>
</feature>
<protein>
    <submittedName>
        <fullName evidence="2">Uncharacterized protein</fullName>
    </submittedName>
</protein>
<dbReference type="EnsemblMetazoa" id="ACUA010415-RA">
    <property type="protein sequence ID" value="ACUA010415-PA"/>
    <property type="gene ID" value="ACUA010415"/>
</dbReference>
<feature type="region of interest" description="Disordered" evidence="1">
    <location>
        <begin position="727"/>
        <end position="757"/>
    </location>
</feature>
<evidence type="ECO:0000313" key="2">
    <source>
        <dbReference type="EnsemblMetazoa" id="ACUA010415-PA"/>
    </source>
</evidence>
<feature type="region of interest" description="Disordered" evidence="1">
    <location>
        <begin position="357"/>
        <end position="524"/>
    </location>
</feature>
<feature type="compositionally biased region" description="Acidic residues" evidence="1">
    <location>
        <begin position="200"/>
        <end position="213"/>
    </location>
</feature>
<dbReference type="Proteomes" id="UP000075883">
    <property type="component" value="Unassembled WGS sequence"/>
</dbReference>
<feature type="region of interest" description="Disordered" evidence="1">
    <location>
        <begin position="184"/>
        <end position="214"/>
    </location>
</feature>
<sequence length="757" mass="84124">MENDEKKILALVATDVPCSLISPKGGKRCAAENTSTPYHSAKKRLVLECVKTPSISPISNSTSRTSTLAVTPGQTMTVTRTLNITRGIQTIAPATTNRYCQVSVARIPKPTATVEVQTDECLLCPPLEPSPASPPPAVILIEAGCQTEEPSVLEISSDTTHAATLSSTPVQHAVVSCQADVVKQSTGAESNENAEQHQEQEEEQQPVLEEDDPGSVVESITAFLNDMAKQYGIDLQSSTDKKKKKKKSNTKKKEIEHLKECLANKTYKVFASKVNEKMSNIIEKHMTVYGRETVASRQRLIRWAKQFVHRQQLNRAAPGKPPTRKIVLVRKIMRAPKPPATEEKGVQYDQVSAGITVGTQWQRQKPMVTKKTPVSSRKKETRNKATPKLTSTDPKTCSAGSAPRRSMRQTKLSSYAKEQDDGKSDQGRQQRKQQGEHSPKPSKSSTGVTVNPTKSAKTTKAPPPPPPPPNKKKKRNEKKAPSIDIHIAETPSPERPEPAHEEKYLPYRSPPRYPTQCSKSTETSFLTPTRVRSFASERMDIDRPHLNRTRPYNPAVLLSPMERMYVEPVTKEPLNRPEYNTFLVPLRANESVPPTPSSRMIYTNPTERRVLLRSGPTTGGLVREKPPEVSIISSQQLYSQIGLAVEKALKNKTLPTLATMYGEPFIEVFNGCDEHHVEQQNKPSDDRLEEDARCNSKAAKQQPSAIKEKFVCSSGKEDVNLQASQQLLKRPPFHTERSPSLSPIIYQDENSEDEIIL</sequence>
<reference evidence="2" key="2">
    <citation type="submission" date="2020-05" db="UniProtKB">
        <authorList>
            <consortium name="EnsemblMetazoa"/>
        </authorList>
    </citation>
    <scope>IDENTIFICATION</scope>
    <source>
        <strain evidence="2">A-37</strain>
    </source>
</reference>
<feature type="compositionally biased region" description="Basic and acidic residues" evidence="1">
    <location>
        <begin position="417"/>
        <end position="439"/>
    </location>
</feature>
<evidence type="ECO:0000313" key="3">
    <source>
        <dbReference type="Proteomes" id="UP000075883"/>
    </source>
</evidence>
<keyword evidence="3" id="KW-1185">Reference proteome</keyword>
<reference evidence="3" key="1">
    <citation type="submission" date="2013-09" db="EMBL/GenBank/DDBJ databases">
        <title>The Genome Sequence of Anopheles culicifacies species A.</title>
        <authorList>
            <consortium name="The Broad Institute Genomics Platform"/>
            <person name="Neafsey D.E."/>
            <person name="Besansky N."/>
            <person name="Howell P."/>
            <person name="Walton C."/>
            <person name="Young S.K."/>
            <person name="Zeng Q."/>
            <person name="Gargeya S."/>
            <person name="Fitzgerald M."/>
            <person name="Haas B."/>
            <person name="Abouelleil A."/>
            <person name="Allen A.W."/>
            <person name="Alvarado L."/>
            <person name="Arachchi H.M."/>
            <person name="Berlin A.M."/>
            <person name="Chapman S.B."/>
            <person name="Gainer-Dewar J."/>
            <person name="Goldberg J."/>
            <person name="Griggs A."/>
            <person name="Gujja S."/>
            <person name="Hansen M."/>
            <person name="Howarth C."/>
            <person name="Imamovic A."/>
            <person name="Ireland A."/>
            <person name="Larimer J."/>
            <person name="McCowan C."/>
            <person name="Murphy C."/>
            <person name="Pearson M."/>
            <person name="Poon T.W."/>
            <person name="Priest M."/>
            <person name="Roberts A."/>
            <person name="Saif S."/>
            <person name="Shea T."/>
            <person name="Sisk P."/>
            <person name="Sykes S."/>
            <person name="Wortman J."/>
            <person name="Nusbaum C."/>
            <person name="Birren B."/>
        </authorList>
    </citation>
    <scope>NUCLEOTIDE SEQUENCE [LARGE SCALE GENOMIC DNA]</scope>
    <source>
        <strain evidence="3">A-37</strain>
    </source>
</reference>
<dbReference type="AlphaFoldDB" id="A0A182M644"/>
<organism evidence="2 3">
    <name type="scientific">Anopheles culicifacies</name>
    <dbReference type="NCBI Taxonomy" id="139723"/>
    <lineage>
        <taxon>Eukaryota</taxon>
        <taxon>Metazoa</taxon>
        <taxon>Ecdysozoa</taxon>
        <taxon>Arthropoda</taxon>
        <taxon>Hexapoda</taxon>
        <taxon>Insecta</taxon>
        <taxon>Pterygota</taxon>
        <taxon>Neoptera</taxon>
        <taxon>Endopterygota</taxon>
        <taxon>Diptera</taxon>
        <taxon>Nematocera</taxon>
        <taxon>Culicoidea</taxon>
        <taxon>Culicidae</taxon>
        <taxon>Anophelinae</taxon>
        <taxon>Anopheles</taxon>
        <taxon>culicifacies species complex</taxon>
    </lineage>
</organism>
<accession>A0A182M644</accession>
<name>A0A182M644_9DIPT</name>
<proteinExistence type="predicted"/>
<feature type="compositionally biased region" description="Low complexity" evidence="1">
    <location>
        <begin position="451"/>
        <end position="460"/>
    </location>
</feature>
<feature type="compositionally biased region" description="Polar residues" evidence="1">
    <location>
        <begin position="515"/>
        <end position="524"/>
    </location>
</feature>
<feature type="compositionally biased region" description="Polar residues" evidence="1">
    <location>
        <begin position="441"/>
        <end position="450"/>
    </location>
</feature>
<dbReference type="EMBL" id="AXCM01007700">
    <property type="status" value="NOT_ANNOTATED_CDS"/>
    <property type="molecule type" value="Genomic_DNA"/>
</dbReference>
<feature type="region of interest" description="Disordered" evidence="1">
    <location>
        <begin position="677"/>
        <end position="700"/>
    </location>
</feature>